<keyword evidence="2" id="KW-1133">Transmembrane helix</keyword>
<feature type="transmembrane region" description="Helical" evidence="2">
    <location>
        <begin position="92"/>
        <end position="110"/>
    </location>
</feature>
<accession>A0A839VAE6</accession>
<evidence type="ECO:0000313" key="3">
    <source>
        <dbReference type="EMBL" id="MBB3190925.1"/>
    </source>
</evidence>
<feature type="compositionally biased region" description="Polar residues" evidence="1">
    <location>
        <begin position="155"/>
        <end position="166"/>
    </location>
</feature>
<name>A0A839VAE6_9GAMM</name>
<dbReference type="RefSeq" id="WP_183325717.1">
    <property type="nucleotide sequence ID" value="NZ_JACHXP010000009.1"/>
</dbReference>
<feature type="region of interest" description="Disordered" evidence="1">
    <location>
        <begin position="155"/>
        <end position="175"/>
    </location>
</feature>
<evidence type="ECO:0000256" key="2">
    <source>
        <dbReference type="SAM" id="Phobius"/>
    </source>
</evidence>
<gene>
    <name evidence="3" type="ORF">FHR94_002166</name>
</gene>
<comment type="caution">
    <text evidence="3">The sequence shown here is derived from an EMBL/GenBank/DDBJ whole genome shotgun (WGS) entry which is preliminary data.</text>
</comment>
<feature type="transmembrane region" description="Helical" evidence="2">
    <location>
        <begin position="15"/>
        <end position="41"/>
    </location>
</feature>
<keyword evidence="4" id="KW-1185">Reference proteome</keyword>
<protein>
    <recommendedName>
        <fullName evidence="5">SHOCT domain-containing protein</fullName>
    </recommendedName>
</protein>
<keyword evidence="2" id="KW-0812">Transmembrane</keyword>
<keyword evidence="2" id="KW-0472">Membrane</keyword>
<proteinExistence type="predicted"/>
<reference evidence="3 4" key="1">
    <citation type="submission" date="2020-08" db="EMBL/GenBank/DDBJ databases">
        <title>Genomic Encyclopedia of Type Strains, Phase III (KMG-III): the genomes of soil and plant-associated and newly described type strains.</title>
        <authorList>
            <person name="Whitman W."/>
        </authorList>
    </citation>
    <scope>NUCLEOTIDE SEQUENCE [LARGE SCALE GENOMIC DNA]</scope>
    <source>
        <strain evidence="3 4">CECT 7282</strain>
    </source>
</reference>
<evidence type="ECO:0000256" key="1">
    <source>
        <dbReference type="SAM" id="MobiDB-lite"/>
    </source>
</evidence>
<evidence type="ECO:0008006" key="5">
    <source>
        <dbReference type="Google" id="ProtNLM"/>
    </source>
</evidence>
<dbReference type="AlphaFoldDB" id="A0A839VAE6"/>
<dbReference type="EMBL" id="JACHXP010000009">
    <property type="protein sequence ID" value="MBB3190925.1"/>
    <property type="molecule type" value="Genomic_DNA"/>
</dbReference>
<sequence length="210" mass="23799">MQDKPLTSGQQTSMLIFILMMIPAIGFLGGIIPALLMVWGVTMAKRNQDFSYIRNTMIAIRWYLYLLALGVGTTAVAVWIDSYSPGIEELGLFLTPLVPLISLVLVRIMFYEPLLEHRDWVIEHGIFSNEHSVQCGNRSTGQRLISRFFSRKVPTTQPSAPVQSATSSNSVENSPVNELERWARLREANAISEDEYRQAKQALMQRMTNY</sequence>
<organism evidence="3 4">
    <name type="scientific">Halomonas cerina</name>
    <dbReference type="NCBI Taxonomy" id="447424"/>
    <lineage>
        <taxon>Bacteria</taxon>
        <taxon>Pseudomonadati</taxon>
        <taxon>Pseudomonadota</taxon>
        <taxon>Gammaproteobacteria</taxon>
        <taxon>Oceanospirillales</taxon>
        <taxon>Halomonadaceae</taxon>
        <taxon>Halomonas</taxon>
    </lineage>
</organism>
<evidence type="ECO:0000313" key="4">
    <source>
        <dbReference type="Proteomes" id="UP000547614"/>
    </source>
</evidence>
<dbReference type="Proteomes" id="UP000547614">
    <property type="component" value="Unassembled WGS sequence"/>
</dbReference>
<feature type="transmembrane region" description="Helical" evidence="2">
    <location>
        <begin position="62"/>
        <end position="80"/>
    </location>
</feature>